<feature type="region of interest" description="Disordered" evidence="1">
    <location>
        <begin position="1"/>
        <end position="43"/>
    </location>
</feature>
<dbReference type="AlphaFoldDB" id="D1A8M2"/>
<evidence type="ECO:0000313" key="4">
    <source>
        <dbReference type="Proteomes" id="UP000001918"/>
    </source>
</evidence>
<dbReference type="Proteomes" id="UP000001918">
    <property type="component" value="Chromosome"/>
</dbReference>
<organism evidence="3 4">
    <name type="scientific">Thermomonospora curvata (strain ATCC 19995 / DSM 43183 / JCM 3096 / KCTC 9072 / NBRC 15933 / NCIMB 10081 / Henssen B9)</name>
    <dbReference type="NCBI Taxonomy" id="471852"/>
    <lineage>
        <taxon>Bacteria</taxon>
        <taxon>Bacillati</taxon>
        <taxon>Actinomycetota</taxon>
        <taxon>Actinomycetes</taxon>
        <taxon>Streptosporangiales</taxon>
        <taxon>Thermomonosporaceae</taxon>
        <taxon>Thermomonospora</taxon>
    </lineage>
</organism>
<feature type="transmembrane region" description="Helical" evidence="2">
    <location>
        <begin position="52"/>
        <end position="77"/>
    </location>
</feature>
<evidence type="ECO:0000256" key="1">
    <source>
        <dbReference type="SAM" id="MobiDB-lite"/>
    </source>
</evidence>
<feature type="transmembrane region" description="Helical" evidence="2">
    <location>
        <begin position="83"/>
        <end position="104"/>
    </location>
</feature>
<dbReference type="STRING" id="471852.Tcur_1132"/>
<evidence type="ECO:0000256" key="2">
    <source>
        <dbReference type="SAM" id="Phobius"/>
    </source>
</evidence>
<keyword evidence="2" id="KW-0472">Membrane</keyword>
<gene>
    <name evidence="3" type="ordered locus">Tcur_1132</name>
</gene>
<name>D1A8M2_THECD</name>
<protein>
    <submittedName>
        <fullName evidence="3">Uncharacterized protein</fullName>
    </submittedName>
</protein>
<dbReference type="EMBL" id="CP001738">
    <property type="protein sequence ID" value="ACY96717.1"/>
    <property type="molecule type" value="Genomic_DNA"/>
</dbReference>
<dbReference type="HOGENOM" id="CLU_1488350_0_0_11"/>
<feature type="transmembrane region" description="Helical" evidence="2">
    <location>
        <begin position="141"/>
        <end position="160"/>
    </location>
</feature>
<dbReference type="KEGG" id="tcu:Tcur_1132"/>
<keyword evidence="2" id="KW-0812">Transmembrane</keyword>
<keyword evidence="2" id="KW-1133">Transmembrane helix</keyword>
<dbReference type="eggNOG" id="ENOG50333MW">
    <property type="taxonomic scope" value="Bacteria"/>
</dbReference>
<sequence length="181" mass="18191">MAVDNDQDTGVPLTGDGGTPVLPGGPSPEDFPAVAKANPPAAPPPDEGALRAFVVGGAYGLLALLGLAMGCIGSLHYRWSAGPVPVAAIVLVALNFAVPWLVGWGMRAKSAAAVPWVTWMAVVIAASSPRAEGDLLITGDLPGYLFMIGGMVTGGLAVALTRSAGVPGAWLLGPGVTRDRT</sequence>
<accession>D1A8M2</accession>
<evidence type="ECO:0000313" key="3">
    <source>
        <dbReference type="EMBL" id="ACY96717.1"/>
    </source>
</evidence>
<proteinExistence type="predicted"/>
<reference evidence="3 4" key="1">
    <citation type="journal article" date="2011" name="Stand. Genomic Sci.">
        <title>Complete genome sequence of Thermomonospora curvata type strain (B9).</title>
        <authorList>
            <person name="Chertkov O."/>
            <person name="Sikorski J."/>
            <person name="Nolan M."/>
            <person name="Lapidus A."/>
            <person name="Lucas S."/>
            <person name="Del Rio T.G."/>
            <person name="Tice H."/>
            <person name="Cheng J.F."/>
            <person name="Goodwin L."/>
            <person name="Pitluck S."/>
            <person name="Liolios K."/>
            <person name="Ivanova N."/>
            <person name="Mavromatis K."/>
            <person name="Mikhailova N."/>
            <person name="Ovchinnikova G."/>
            <person name="Pati A."/>
            <person name="Chen A."/>
            <person name="Palaniappan K."/>
            <person name="Djao O.D."/>
            <person name="Land M."/>
            <person name="Hauser L."/>
            <person name="Chang Y.J."/>
            <person name="Jeffries C.D."/>
            <person name="Brettin T."/>
            <person name="Han C."/>
            <person name="Detter J.C."/>
            <person name="Rohde M."/>
            <person name="Goker M."/>
            <person name="Woyke T."/>
            <person name="Bristow J."/>
            <person name="Eisen J.A."/>
            <person name="Markowitz V."/>
            <person name="Hugenholtz P."/>
            <person name="Klenk H.P."/>
            <person name="Kyrpides N.C."/>
        </authorList>
    </citation>
    <scope>NUCLEOTIDE SEQUENCE [LARGE SCALE GENOMIC DNA]</scope>
    <source>
        <strain evidence="4">ATCC 19995 / DSM 43183 / JCM 3096 / KCTC 9072 / NBRC 15933 / NCIMB 10081 / Henssen B9</strain>
    </source>
</reference>
<keyword evidence="4" id="KW-1185">Reference proteome</keyword>